<dbReference type="EMBL" id="CM037160">
    <property type="protein sequence ID" value="KAH7840163.1"/>
    <property type="molecule type" value="Genomic_DNA"/>
</dbReference>
<dbReference type="Proteomes" id="UP000828048">
    <property type="component" value="Chromosome 10"/>
</dbReference>
<keyword evidence="2" id="KW-1185">Reference proteome</keyword>
<evidence type="ECO:0000313" key="1">
    <source>
        <dbReference type="EMBL" id="KAH7840163.1"/>
    </source>
</evidence>
<gene>
    <name evidence="1" type="ORF">Vadar_013508</name>
</gene>
<reference evidence="1 2" key="1">
    <citation type="journal article" date="2021" name="Hortic Res">
        <title>High-quality reference genome and annotation aids understanding of berry development for evergreen blueberry (Vaccinium darrowii).</title>
        <authorList>
            <person name="Yu J."/>
            <person name="Hulse-Kemp A.M."/>
            <person name="Babiker E."/>
            <person name="Staton M."/>
        </authorList>
    </citation>
    <scope>NUCLEOTIDE SEQUENCE [LARGE SCALE GENOMIC DNA]</scope>
    <source>
        <strain evidence="2">cv. NJ 8807/NJ 8810</strain>
        <tissue evidence="1">Young leaf</tissue>
    </source>
</reference>
<comment type="caution">
    <text evidence="1">The sequence shown here is derived from an EMBL/GenBank/DDBJ whole genome shotgun (WGS) entry which is preliminary data.</text>
</comment>
<evidence type="ECO:0000313" key="2">
    <source>
        <dbReference type="Proteomes" id="UP000828048"/>
    </source>
</evidence>
<name>A0ACB7XHY6_9ERIC</name>
<sequence length="154" mass="17577">MCPRTCSETLLLSETKLKGVLAPAPRRYLLWPWVFIPDALDAVGLNVWRSFFRSIIFFLCPLQLISGPNPTDFTNITKYTYDGIFEQGQINRFENIELNPSAGVLKYGQEETLEEHMASGSDPLTVSLNQMDMDRTLVLLRSCLRTRLQKVTMT</sequence>
<accession>A0ACB7XHY6</accession>
<protein>
    <submittedName>
        <fullName evidence="1">Uncharacterized protein</fullName>
    </submittedName>
</protein>
<organism evidence="1 2">
    <name type="scientific">Vaccinium darrowii</name>
    <dbReference type="NCBI Taxonomy" id="229202"/>
    <lineage>
        <taxon>Eukaryota</taxon>
        <taxon>Viridiplantae</taxon>
        <taxon>Streptophyta</taxon>
        <taxon>Embryophyta</taxon>
        <taxon>Tracheophyta</taxon>
        <taxon>Spermatophyta</taxon>
        <taxon>Magnoliopsida</taxon>
        <taxon>eudicotyledons</taxon>
        <taxon>Gunneridae</taxon>
        <taxon>Pentapetalae</taxon>
        <taxon>asterids</taxon>
        <taxon>Ericales</taxon>
        <taxon>Ericaceae</taxon>
        <taxon>Vaccinioideae</taxon>
        <taxon>Vaccinieae</taxon>
        <taxon>Vaccinium</taxon>
    </lineage>
</organism>
<proteinExistence type="predicted"/>